<dbReference type="SUPFAM" id="SSF48256">
    <property type="entry name" value="Citrate synthase"/>
    <property type="match status" value="1"/>
</dbReference>
<dbReference type="SUPFAM" id="SSF46955">
    <property type="entry name" value="Putative DNA-binding domain"/>
    <property type="match status" value="1"/>
</dbReference>
<gene>
    <name evidence="6" type="ORF">ACFSM5_12000</name>
</gene>
<proteinExistence type="inferred from homology"/>
<comment type="caution">
    <text evidence="6">The sequence shown here is derived from an EMBL/GenBank/DDBJ whole genome shotgun (WGS) entry which is preliminary data.</text>
</comment>
<evidence type="ECO:0000256" key="2">
    <source>
        <dbReference type="ARBA" id="ARBA00010566"/>
    </source>
</evidence>
<dbReference type="EMBL" id="JBHUIP010000012">
    <property type="protein sequence ID" value="MFD2263613.1"/>
    <property type="molecule type" value="Genomic_DNA"/>
</dbReference>
<evidence type="ECO:0000313" key="7">
    <source>
        <dbReference type="Proteomes" id="UP001597295"/>
    </source>
</evidence>
<dbReference type="Pfam" id="PF00285">
    <property type="entry name" value="Citrate_synt"/>
    <property type="match status" value="1"/>
</dbReference>
<dbReference type="PANTHER" id="PTHR11739:SF4">
    <property type="entry name" value="CITRATE SYNTHASE, PEROXISOMAL"/>
    <property type="match status" value="1"/>
</dbReference>
<dbReference type="InterPro" id="IPR009061">
    <property type="entry name" value="DNA-bd_dom_put_sf"/>
</dbReference>
<evidence type="ECO:0000256" key="1">
    <source>
        <dbReference type="ARBA" id="ARBA00004751"/>
    </source>
</evidence>
<dbReference type="Proteomes" id="UP001597295">
    <property type="component" value="Unassembled WGS sequence"/>
</dbReference>
<reference evidence="7" key="1">
    <citation type="journal article" date="2019" name="Int. J. Syst. Evol. Microbiol.">
        <title>The Global Catalogue of Microorganisms (GCM) 10K type strain sequencing project: providing services to taxonomists for standard genome sequencing and annotation.</title>
        <authorList>
            <consortium name="The Broad Institute Genomics Platform"/>
            <consortium name="The Broad Institute Genome Sequencing Center for Infectious Disease"/>
            <person name="Wu L."/>
            <person name="Ma J."/>
        </authorList>
    </citation>
    <scope>NUCLEOTIDE SEQUENCE [LARGE SCALE GENOMIC DNA]</scope>
    <source>
        <strain evidence="7">CGMCC 1.19062</strain>
    </source>
</reference>
<dbReference type="InterPro" id="IPR036969">
    <property type="entry name" value="Citrate_synthase_sf"/>
</dbReference>
<dbReference type="InterPro" id="IPR041657">
    <property type="entry name" value="HTH_17"/>
</dbReference>
<comment type="similarity">
    <text evidence="2">Belongs to the citrate synthase family.</text>
</comment>
<dbReference type="InterPro" id="IPR016143">
    <property type="entry name" value="Citrate_synth-like_sm_a-sub"/>
</dbReference>
<dbReference type="Gene3D" id="1.10.1660.10">
    <property type="match status" value="1"/>
</dbReference>
<dbReference type="InterPro" id="IPR016142">
    <property type="entry name" value="Citrate_synth-like_lrg_a-sub"/>
</dbReference>
<protein>
    <recommendedName>
        <fullName evidence="3">citrate synthase (unknown stereospecificity)</fullName>
        <ecNumber evidence="3">2.3.3.16</ecNumber>
    </recommendedName>
</protein>
<dbReference type="PANTHER" id="PTHR11739">
    <property type="entry name" value="CITRATE SYNTHASE"/>
    <property type="match status" value="1"/>
</dbReference>
<organism evidence="6 7">
    <name type="scientific">Lacibacterium aquatile</name>
    <dbReference type="NCBI Taxonomy" id="1168082"/>
    <lineage>
        <taxon>Bacteria</taxon>
        <taxon>Pseudomonadati</taxon>
        <taxon>Pseudomonadota</taxon>
        <taxon>Alphaproteobacteria</taxon>
        <taxon>Rhodospirillales</taxon>
        <taxon>Rhodospirillaceae</taxon>
    </lineage>
</organism>
<feature type="domain" description="Helix-turn-helix" evidence="5">
    <location>
        <begin position="4"/>
        <end position="54"/>
    </location>
</feature>
<dbReference type="Gene3D" id="1.10.230.10">
    <property type="entry name" value="Cytochrome P450-Terp, domain 2"/>
    <property type="match status" value="1"/>
</dbReference>
<sequence>MSTLSAKEAAALLGVTPQTLYSYVSRGLLKSFTGPDERASRYSREAVEQLARTRRLGRRPKEIAKSTLDWGVPVLESSLTLIEEERLYFQGQDAVALARTASLEDAAALLWQIEDAFTHPAPEATASFESRWSQPPSQPFPAELLSRFVLACDQEAAWEHAPGRLAEGCGRLVRLMAASALGQSPAATPIHRQCAVAWGLRGWEADLIRQALVLCADHELNASSFTARCITSTGASLQAALIGGLAALSGGLHGGLTARVETFWRSLEGVSDLEGALREQLASGMEIPGFGHPLYPNGDIRAQVILADVYPRLPQARAIAEAVTALTGKRPALDFSLVALRRMLKLPEGAAFALFALGRSVGWIAQALEQRQTGALIRPRAVYVGPRP</sequence>
<dbReference type="RefSeq" id="WP_379876638.1">
    <property type="nucleotide sequence ID" value="NZ_JBHUIP010000012.1"/>
</dbReference>
<dbReference type="Gene3D" id="1.10.580.10">
    <property type="entry name" value="Citrate Synthase, domain 1"/>
    <property type="match status" value="2"/>
</dbReference>
<dbReference type="Pfam" id="PF12728">
    <property type="entry name" value="HTH_17"/>
    <property type="match status" value="1"/>
</dbReference>
<name>A0ABW5DSJ7_9PROT</name>
<accession>A0ABW5DSJ7</accession>
<comment type="pathway">
    <text evidence="1">Carbohydrate metabolism; tricarboxylic acid cycle; isocitrate from oxaloacetate: step 1/2.</text>
</comment>
<evidence type="ECO:0000313" key="6">
    <source>
        <dbReference type="EMBL" id="MFD2263613.1"/>
    </source>
</evidence>
<dbReference type="PRINTS" id="PR00143">
    <property type="entry name" value="CITRTSNTHASE"/>
</dbReference>
<dbReference type="EC" id="2.3.3.16" evidence="3"/>
<evidence type="ECO:0000256" key="3">
    <source>
        <dbReference type="ARBA" id="ARBA00012972"/>
    </source>
</evidence>
<dbReference type="CDD" id="cd06102">
    <property type="entry name" value="citrate_synt_like_2"/>
    <property type="match status" value="1"/>
</dbReference>
<evidence type="ECO:0000259" key="5">
    <source>
        <dbReference type="Pfam" id="PF12728"/>
    </source>
</evidence>
<keyword evidence="4" id="KW-0808">Transferase</keyword>
<dbReference type="InterPro" id="IPR002020">
    <property type="entry name" value="Citrate_synthase"/>
</dbReference>
<evidence type="ECO:0000256" key="4">
    <source>
        <dbReference type="ARBA" id="ARBA00022679"/>
    </source>
</evidence>
<keyword evidence="7" id="KW-1185">Reference proteome</keyword>